<name>A0A7S1FDU1_NOCSC</name>
<dbReference type="AlphaFoldDB" id="A0A7S1FDU1"/>
<organism evidence="2">
    <name type="scientific">Noctiluca scintillans</name>
    <name type="common">Sea sparkle</name>
    <name type="synonym">Red tide dinoflagellate</name>
    <dbReference type="NCBI Taxonomy" id="2966"/>
    <lineage>
        <taxon>Eukaryota</taxon>
        <taxon>Sar</taxon>
        <taxon>Alveolata</taxon>
        <taxon>Dinophyceae</taxon>
        <taxon>Noctilucales</taxon>
        <taxon>Noctilucaceae</taxon>
        <taxon>Noctiluca</taxon>
    </lineage>
</organism>
<sequence length="617" mass="66347">MSAAEESQTVDGDVWLTDDAPDTQMQLYLSLVHDRRCLVETLEEQVVEEAFLRTQLEVMDERERDCEDRVDALLQRIVDIRLQGGEDNGGLVDEIEDSILVEVYKKKMCKDLFQTHCAVSKHANARKARKWSVLQQRNRQTRKLIQSMEAQITSSAQTTHHTTGDSPAVLSHLRDAPRRPRNWSCSAQNGNPVAVLPVMLESSEVLLDVEETDAAPQDALLAAVPDLDGVELDLIAGEAAPASFRGDAETDASPPGASVASSLEFFEKDVDCGPDGGPLVALGDPCGDEAIDCSKVARLADRGVLCDGEVRASPAGASLASTPTHYENDVDCGPDSGSIGALGDTGGDETVDCSKVEDAATSPQGVPPPVGERGEAMEACRSGPQALHKACDTDTASPSSSTEGPVSHPNGDVTLMFGAEAYVDPGACSCLPLISARGAVKGQGRLVVATSPLDPPRFEFDWLCMPKRTEETVCPVSLDSLEVAATPATLTRGDGHSLVGHLGPLVRDSKEVVTDADCVEVDLDEFFAVVSPRLSGGDFSAVDSAADFQVRNGPLTLEAEDLVEHDDVDHEFFTSERTPCRDLTNFFTCSGTELRKDKLESCMRFERNRSVGGWWFR</sequence>
<feature type="region of interest" description="Disordered" evidence="1">
    <location>
        <begin position="357"/>
        <end position="411"/>
    </location>
</feature>
<protein>
    <submittedName>
        <fullName evidence="2">Uncharacterized protein</fullName>
    </submittedName>
</protein>
<feature type="compositionally biased region" description="Polar residues" evidence="1">
    <location>
        <begin position="394"/>
        <end position="404"/>
    </location>
</feature>
<dbReference type="EMBL" id="HBFQ01047485">
    <property type="protein sequence ID" value="CAD8859466.1"/>
    <property type="molecule type" value="Transcribed_RNA"/>
</dbReference>
<accession>A0A7S1FDU1</accession>
<proteinExistence type="predicted"/>
<reference evidence="2" key="1">
    <citation type="submission" date="2021-01" db="EMBL/GenBank/DDBJ databases">
        <authorList>
            <person name="Corre E."/>
            <person name="Pelletier E."/>
            <person name="Niang G."/>
            <person name="Scheremetjew M."/>
            <person name="Finn R."/>
            <person name="Kale V."/>
            <person name="Holt S."/>
            <person name="Cochrane G."/>
            <person name="Meng A."/>
            <person name="Brown T."/>
            <person name="Cohen L."/>
        </authorList>
    </citation>
    <scope>NUCLEOTIDE SEQUENCE</scope>
</reference>
<gene>
    <name evidence="2" type="ORF">NSCI0253_LOCUS33820</name>
</gene>
<evidence type="ECO:0000313" key="2">
    <source>
        <dbReference type="EMBL" id="CAD8859466.1"/>
    </source>
</evidence>
<evidence type="ECO:0000256" key="1">
    <source>
        <dbReference type="SAM" id="MobiDB-lite"/>
    </source>
</evidence>